<evidence type="ECO:0008006" key="4">
    <source>
        <dbReference type="Google" id="ProtNLM"/>
    </source>
</evidence>
<evidence type="ECO:0000256" key="1">
    <source>
        <dbReference type="SAM" id="MobiDB-lite"/>
    </source>
</evidence>
<dbReference type="SUPFAM" id="SSF50978">
    <property type="entry name" value="WD40 repeat-like"/>
    <property type="match status" value="1"/>
</dbReference>
<name>A0ABR2JYA5_9EUKA</name>
<feature type="compositionally biased region" description="Polar residues" evidence="1">
    <location>
        <begin position="1913"/>
        <end position="1924"/>
    </location>
</feature>
<feature type="compositionally biased region" description="Low complexity" evidence="1">
    <location>
        <begin position="1648"/>
        <end position="1659"/>
    </location>
</feature>
<dbReference type="InterPro" id="IPR050865">
    <property type="entry name" value="BEACH_Domain"/>
</dbReference>
<dbReference type="EMBL" id="JAPFFF010000009">
    <property type="protein sequence ID" value="KAK8883247.1"/>
    <property type="molecule type" value="Genomic_DNA"/>
</dbReference>
<accession>A0ABR2JYA5</accession>
<comment type="caution">
    <text evidence="2">The sequence shown here is derived from an EMBL/GenBank/DDBJ whole genome shotgun (WGS) entry which is preliminary data.</text>
</comment>
<evidence type="ECO:0000313" key="2">
    <source>
        <dbReference type="EMBL" id="KAK8883247.1"/>
    </source>
</evidence>
<feature type="compositionally biased region" description="Low complexity" evidence="1">
    <location>
        <begin position="1707"/>
        <end position="1732"/>
    </location>
</feature>
<dbReference type="Gene3D" id="2.60.120.200">
    <property type="match status" value="1"/>
</dbReference>
<dbReference type="InterPro" id="IPR036322">
    <property type="entry name" value="WD40_repeat_dom_sf"/>
</dbReference>
<organism evidence="2 3">
    <name type="scientific">Tritrichomonas musculus</name>
    <dbReference type="NCBI Taxonomy" id="1915356"/>
    <lineage>
        <taxon>Eukaryota</taxon>
        <taxon>Metamonada</taxon>
        <taxon>Parabasalia</taxon>
        <taxon>Tritrichomonadida</taxon>
        <taxon>Tritrichomonadidae</taxon>
        <taxon>Tritrichomonas</taxon>
    </lineage>
</organism>
<dbReference type="InterPro" id="IPR036372">
    <property type="entry name" value="BEACH_dom_sf"/>
</dbReference>
<gene>
    <name evidence="2" type="ORF">M9Y10_045898</name>
</gene>
<dbReference type="InterPro" id="IPR013320">
    <property type="entry name" value="ConA-like_dom_sf"/>
</dbReference>
<dbReference type="SUPFAM" id="SSF49899">
    <property type="entry name" value="Concanavalin A-like lectins/glucanases"/>
    <property type="match status" value="1"/>
</dbReference>
<dbReference type="PANTHER" id="PTHR13743">
    <property type="entry name" value="BEIGE/BEACH-RELATED"/>
    <property type="match status" value="1"/>
</dbReference>
<feature type="region of interest" description="Disordered" evidence="1">
    <location>
        <begin position="1644"/>
        <end position="1734"/>
    </location>
</feature>
<protein>
    <recommendedName>
        <fullName evidence="4">BEACH domain-containing protein</fullName>
    </recommendedName>
</protein>
<dbReference type="Proteomes" id="UP001470230">
    <property type="component" value="Unassembled WGS sequence"/>
</dbReference>
<evidence type="ECO:0000313" key="3">
    <source>
        <dbReference type="Proteomes" id="UP001470230"/>
    </source>
</evidence>
<feature type="region of interest" description="Disordered" evidence="1">
    <location>
        <begin position="1898"/>
        <end position="1924"/>
    </location>
</feature>
<keyword evidence="3" id="KW-1185">Reference proteome</keyword>
<reference evidence="2 3" key="1">
    <citation type="submission" date="2024-04" db="EMBL/GenBank/DDBJ databases">
        <title>Tritrichomonas musculus Genome.</title>
        <authorList>
            <person name="Alves-Ferreira E."/>
            <person name="Grigg M."/>
            <person name="Lorenzi H."/>
            <person name="Galac M."/>
        </authorList>
    </citation>
    <scope>NUCLEOTIDE SEQUENCE [LARGE SCALE GENOMIC DNA]</scope>
    <source>
        <strain evidence="2 3">EAF2021</strain>
    </source>
</reference>
<proteinExistence type="predicted"/>
<feature type="compositionally biased region" description="Polar residues" evidence="1">
    <location>
        <begin position="1660"/>
        <end position="1685"/>
    </location>
</feature>
<sequence>MISQSSIDNNELDKKYLDSLIALFKSRNNLKYPVDSPEFKIIDTLPAFDRNQINIFSNKIKSKEDVKDALISIGFQNNYKFNALQLKEIQNQCPPDISIILTYYQILARIYFHEKLTSEDFSLIMEVLIALIQKANKEFISSSFYILYSNAQLSHMIWSEKCVLNVLLFFEKNNFLSSHFYNILVHYLSLFVQANEEDKQTIRILKMLQQVFKSNYPIVNVPDLSKIVDLIHPLLFNFNSDSLLVFAYISKIDKESTEKDIRIFPEFFTTLALKNADIQNMNITVSQQERIHDLPAVYTGHTPDLDYEIKNIDTFHNTFYPVPSELYKRNNQLGNLIPESTRSIIRSSLRDFFEVLDPKLTKIFFQEMNKALLNCMRSNDYNGFAAYLYLLHYSLTNNTKTTALSKQYLDENIPYFFPKSKLSNPSTKQDSQISFGDMFYNPENTIFGPLALDPVINIFRTSILFLTTSTNLYKFIESMKGCPFLMAEQISRLCLRFDAEIFSTFNKSSEQIFRTISREMVVLQMKDAPVPPRNAFFIFFIHFLTDEKKVGDCLKSTIFVDSIFRYIFETGVMNQLIIMISRSFLLLNNDTYFKVNIEPSVAFLYNAAKRNEEIAPRIYRMVSEIVKYRPIFISKFDRFLDLMMDELQKKNTKESFDNAITLLELVASYHNSNNNDSDSFKFFGPKYFRIIASHVNFASYQKLFNLMIGGYNLDTKGIFLIRQPPFIPLLFIAYANDYQKINRIIELFLLLATRSELNCRALHDGDVDMILLKHLNKENPLKYKGFVIPPLKINEKIENTTVLNLLSMIISAKSNFAIAKKIMEIIIKGQNLTISKLTNNILASTTNVPTPSYPIGSLNHFCSITGLTDRAFKGDISLTFWMKTDPTPLSHTTAVVYLVSIIDKNDSTFNIILQNNLLFASYETRNKKTSVCLCQRMNPNTWTHFAITFSNTPTQKPLISTFKNFERLHDSEFCYLEFAPGPLEIQFGGYDYHDRADIYPNMQYGSLSRIFIYNRYISTDEIILIMEGRDKMPRDFVASSILSYNSEKSLSTNFIMNHYVVESLKNCLSNEQVVNNFIESLRTLTSRPLIDQIFSILYKIISFSKNKTISSRLAAILLNSDYPDHRLYKTIESIVFKIADKDVQRCWIEDVLINVPIWSRCDSFDAVLQDYSKLLINNPQFFKKSYFVYFLNQFNILVNTEKEKRDENALREFMIFIERYPIPRENNETNIEKDAVNNLICFATNASDEDKVIFLEIIEKIADSINQVSYNEYEYIFYFVAMNNIDIATHAILAVHQLFTKSFHAIVYSILDALTISLSELFTRLEPYVKRYRNLFSLTCAIGLQTGQKPSQFPFNMTPSSCWFVFPLLSAMVVHDNTPYIDLIARNAVKSKDINLIIFMTTYLNLFAEQETQGKTSNNILQSILLALYRNHRAESNPDRKYQIFFHLFAASFFKINAPLMNDEIASLIQPKPESPKSIQKIKVINFETFNQMAKNAEAFINEMEKPKMELKTKYLEMKKKREALLAQAAENQTAPQDDLKLDDEDFIHLESIIDSVKSYKLHYSFKKEDLDLLKSAYTIFTHYLKNYTIEGIQSESSGTFFKTKVPAFGFDDLRQLMAKFIRIYQNVSNSNNNSKSNDEFYERRLSLDSSSSNQQNSSAFKTTSQLDNESGASSIDISVTNSEETNLRLSRDEDNLSEMSHLSKAPIQPSSSSPSTISQFSNSTSQLNSSSPQLIQASPLVSPTKENPEQQLNLHPIGPHEKQIKIFDYFADNLNSYLNCVNFNKILATIRPQREFKKKIGPINRDICANLIQSEEERLKRLKIITEKTVKFVRSSVIGYSMTPYLMKRQKSVQTVNRFKPVMPAFTSPNAQLIKFDEKNDVYFEVPFSAELNEQLQQQKQQQLQQQQNQNSINKKPASSQPTRLSHLIRLSATSSNNINSPNMFTNENEYIIQTKKRKICIDKSKIINIYWVDNMTIEIIDNQSQPYLIHFNNQEGATLCRSRIKIDKRCKFSISEEYNKNLINIKGDGWIKGYYSTFHFLSILNFLNGKNYENSAKYPFFPSLAPMNKITNKDPPSLKPTFFPMKNKEKSNDNDSSVQFENRLYVLPELYYLFESDTIENVYQRRKLLEEVSKTDRQGKDSRLLKWIEVVFNSSPFQRQINKKRFEIRQIFLEMDTESKIIYAAPFYRDSSFLIVLSSGEFSFFSVQITEKIQQVENIRGKKKMNEIINDINIEINNISPLKKFQLDKSELHSLKFAPLNVGYIPDITALLNKNIKFGFIAYNNNTIHFVDLNGKVTKENVYLENPIFHNAVVLSTPSTISPISSLLALQNRIPQKNTKPINNNANINNHDYLENSVLCNIHAKVTCLQSSVVFGIIAFGSDDCKIRIRSLNDGKKIATAELDESEVPTMILITESWGFVVVYCVTKIYIFSVNGKFVQKCDKFHSFNQWFTFKSADDFDYVAIVNDHESKLEYFEVMYPDKVKEVMLNGKIITMRYEPKFSCFIFLADNGKLTVMPADI</sequence>
<dbReference type="SUPFAM" id="SSF81837">
    <property type="entry name" value="BEACH domain"/>
    <property type="match status" value="1"/>
</dbReference>
<feature type="compositionally biased region" description="Low complexity" evidence="1">
    <location>
        <begin position="1898"/>
        <end position="1912"/>
    </location>
</feature>
<feature type="compositionally biased region" description="Basic and acidic residues" evidence="1">
    <location>
        <begin position="1686"/>
        <end position="1695"/>
    </location>
</feature>